<dbReference type="AlphaFoldDB" id="A0A9X2DP84"/>
<keyword evidence="1" id="KW-1133">Transmembrane helix</keyword>
<dbReference type="EMBL" id="JAMBOL010000005">
    <property type="protein sequence ID" value="MCM3714121.1"/>
    <property type="molecule type" value="Genomic_DNA"/>
</dbReference>
<keyword evidence="3" id="KW-1185">Reference proteome</keyword>
<organism evidence="2 3">
    <name type="scientific">Halalkalibacter oceani</name>
    <dbReference type="NCBI Taxonomy" id="1653776"/>
    <lineage>
        <taxon>Bacteria</taxon>
        <taxon>Bacillati</taxon>
        <taxon>Bacillota</taxon>
        <taxon>Bacilli</taxon>
        <taxon>Bacillales</taxon>
        <taxon>Bacillaceae</taxon>
        <taxon>Halalkalibacter</taxon>
    </lineage>
</organism>
<sequence length="150" mass="16919">MRKKVEDEDGDKMKVKIVVIISCLFISLIACSYTDAFIVRGESESWDATIDYSIAEDYLEYTGMITFKGEGAVEALSYEINFPPSFGRRTTGSLEASEENQKVFSLGTSGGNHNRDIEIIQEEIQNAAITVSWMTKEGEYEETIRFSKEK</sequence>
<evidence type="ECO:0000256" key="1">
    <source>
        <dbReference type="SAM" id="Phobius"/>
    </source>
</evidence>
<keyword evidence="1" id="KW-0812">Transmembrane</keyword>
<keyword evidence="1" id="KW-0472">Membrane</keyword>
<dbReference type="PROSITE" id="PS51257">
    <property type="entry name" value="PROKAR_LIPOPROTEIN"/>
    <property type="match status" value="1"/>
</dbReference>
<protein>
    <submittedName>
        <fullName evidence="2">Uncharacterized protein</fullName>
    </submittedName>
</protein>
<gene>
    <name evidence="2" type="ORF">M3202_08480</name>
</gene>
<reference evidence="2" key="1">
    <citation type="submission" date="2022-05" db="EMBL/GenBank/DDBJ databases">
        <title>Comparative Genomics of Spacecraft Associated Microbes.</title>
        <authorList>
            <person name="Tran M.T."/>
            <person name="Wright A."/>
            <person name="Seuylemezian A."/>
            <person name="Eisen J."/>
            <person name="Coil D."/>
        </authorList>
    </citation>
    <scope>NUCLEOTIDE SEQUENCE</scope>
    <source>
        <strain evidence="2">214.1.1</strain>
    </source>
</reference>
<feature type="transmembrane region" description="Helical" evidence="1">
    <location>
        <begin position="17"/>
        <end position="39"/>
    </location>
</feature>
<proteinExistence type="predicted"/>
<dbReference type="Proteomes" id="UP001139179">
    <property type="component" value="Unassembled WGS sequence"/>
</dbReference>
<evidence type="ECO:0000313" key="3">
    <source>
        <dbReference type="Proteomes" id="UP001139179"/>
    </source>
</evidence>
<accession>A0A9X2DP84</accession>
<name>A0A9X2DP84_9BACI</name>
<evidence type="ECO:0000313" key="2">
    <source>
        <dbReference type="EMBL" id="MCM3714121.1"/>
    </source>
</evidence>
<comment type="caution">
    <text evidence="2">The sequence shown here is derived from an EMBL/GenBank/DDBJ whole genome shotgun (WGS) entry which is preliminary data.</text>
</comment>
<dbReference type="RefSeq" id="WP_251222908.1">
    <property type="nucleotide sequence ID" value="NZ_JAMBOL010000005.1"/>
</dbReference>